<dbReference type="GO" id="GO:0009279">
    <property type="term" value="C:cell outer membrane"/>
    <property type="evidence" value="ECO:0007669"/>
    <property type="project" value="TreeGrafter"/>
</dbReference>
<gene>
    <name evidence="2" type="ORF">FHS59_000738</name>
</gene>
<proteinExistence type="predicted"/>
<dbReference type="Pfam" id="PF19838">
    <property type="entry name" value="LptD_2"/>
    <property type="match status" value="1"/>
</dbReference>
<dbReference type="InterPro" id="IPR050218">
    <property type="entry name" value="LptD"/>
</dbReference>
<dbReference type="GO" id="GO:1990351">
    <property type="term" value="C:transporter complex"/>
    <property type="evidence" value="ECO:0007669"/>
    <property type="project" value="TreeGrafter"/>
</dbReference>
<dbReference type="AlphaFoldDB" id="A0A841MEC5"/>
<dbReference type="PANTHER" id="PTHR30189">
    <property type="entry name" value="LPS-ASSEMBLY PROTEIN"/>
    <property type="match status" value="1"/>
</dbReference>
<dbReference type="Proteomes" id="UP000588604">
    <property type="component" value="Unassembled WGS sequence"/>
</dbReference>
<keyword evidence="3" id="KW-1185">Reference proteome</keyword>
<evidence type="ECO:0000259" key="1">
    <source>
        <dbReference type="Pfam" id="PF19838"/>
    </source>
</evidence>
<name>A0A841MEC5_9BACT</name>
<organism evidence="2 3">
    <name type="scientific">Algoriphagus iocasae</name>
    <dbReference type="NCBI Taxonomy" id="1836499"/>
    <lineage>
        <taxon>Bacteria</taxon>
        <taxon>Pseudomonadati</taxon>
        <taxon>Bacteroidota</taxon>
        <taxon>Cytophagia</taxon>
        <taxon>Cytophagales</taxon>
        <taxon>Cyclobacteriaceae</taxon>
        <taxon>Algoriphagus</taxon>
    </lineage>
</organism>
<feature type="domain" description="LPS-assembly protein LptD central" evidence="1">
    <location>
        <begin position="255"/>
        <end position="744"/>
    </location>
</feature>
<reference evidence="2 3" key="1">
    <citation type="submission" date="2020-08" db="EMBL/GenBank/DDBJ databases">
        <title>Genomic Encyclopedia of Type Strains, Phase IV (KMG-IV): sequencing the most valuable type-strain genomes for metagenomic binning, comparative biology and taxonomic classification.</title>
        <authorList>
            <person name="Goeker M."/>
        </authorList>
    </citation>
    <scope>NUCLEOTIDE SEQUENCE [LARGE SCALE GENOMIC DNA]</scope>
    <source>
        <strain evidence="2 3">DSM 102044</strain>
    </source>
</reference>
<dbReference type="PANTHER" id="PTHR30189:SF1">
    <property type="entry name" value="LPS-ASSEMBLY PROTEIN LPTD"/>
    <property type="match status" value="1"/>
</dbReference>
<evidence type="ECO:0000313" key="2">
    <source>
        <dbReference type="EMBL" id="MBB6325123.1"/>
    </source>
</evidence>
<accession>A0A841MEC5</accession>
<comment type="caution">
    <text evidence="2">The sequence shown here is derived from an EMBL/GenBank/DDBJ whole genome shotgun (WGS) entry which is preliminary data.</text>
</comment>
<protein>
    <recommendedName>
        <fullName evidence="1">LPS-assembly protein LptD central domain-containing protein</fullName>
    </recommendedName>
</protein>
<dbReference type="InterPro" id="IPR045659">
    <property type="entry name" value="LptD_2"/>
</dbReference>
<sequence>MRRIFLLLDRSMRAIELTLREILHKLNKAQSTVQGFRLLLFSLFGLLIAPFWAAAQQPTKQVERRLTLPDTLVSPISDTLPESNPPALRDTLPSDSLAKIMPTGPITQDITYYAEDSIVSDFIENKVYLYNKAWFEYGEMKLEADLIVIDWKNSMLYATGVTDSLGNMTGNPFFKDGPNVYEIRKEMRYNFATQKALIKDVVTEQQDGVLRGETIKKTEDGSIYLSHGYYTTCKLTKPHWHISSNKIKSIQGKQVVSGPFNLYFNGIPTPLGLPFGIIPDTPEEKASGIIFPSYGSEQVRGLFLKDFGYYFAINDYIHARFTGDIYSKGGWGAKSQAVYKKRYRYGGSFNIDFQKFVSPETELNPVNYNTFRIQWSHTPESRGTGRFSASVNAGSTSYFNNVINQNNFQNNISSEFTSNVSYSKSFTGTPFSMSANMRHSQSVTTGEVRVDLPTISLNMNRQSPFRNVKFEPLKTLNVAWNFNLQNSITNRVDQSFGVPTDLTTGNEETQYIDFNFANARLLLDNANNGAKNTIPISSNFTLFKYFTGTASFNYQELWYLNRINYYYNPSQERVDKIIEDGFNRIGTYSSSFALNTNVYGFFNFKGNGKIQTIRQHLQPSIGFSFRPDFSDPKYGYYQEVQINEEGDTRLLSRHQGFIYGGATLGESRAMTFNLRNVLEAKIKNASDTAEETTKKIPLLETLNLSTSYNFAADSFNLAPLSISARTSFFDRKLSVNMSTTLDPYATSPYLTSNGEESIRRINDYAWKNGQGIGTIRNASLNMNMSLNPGGNKTQGEVRDEVTSNFLKQGGVLNEFAESEINRIVTDPSQYIDWNIPWNLSFGYNLSYSKQTTGTTNITQGINMSGDVSLSEKWKINFNTGIDLQAQKITQSMIGIARDLHCWQMNVSWIPFGRFTSYSIDIRVKSSILQDLKVSRRRSFFDN</sequence>
<dbReference type="EMBL" id="JACIJO010000001">
    <property type="protein sequence ID" value="MBB6325123.1"/>
    <property type="molecule type" value="Genomic_DNA"/>
</dbReference>
<evidence type="ECO:0000313" key="3">
    <source>
        <dbReference type="Proteomes" id="UP000588604"/>
    </source>
</evidence>